<dbReference type="Proteomes" id="UP001057452">
    <property type="component" value="Chromosome 11"/>
</dbReference>
<dbReference type="EMBL" id="CM043795">
    <property type="protein sequence ID" value="KAI4817911.1"/>
    <property type="molecule type" value="Genomic_DNA"/>
</dbReference>
<accession>A0ACB9WWG9</accession>
<gene>
    <name evidence="1" type="ORF">KUCAC02_011283</name>
</gene>
<feature type="non-terminal residue" evidence="1">
    <location>
        <position position="1"/>
    </location>
</feature>
<organism evidence="1 2">
    <name type="scientific">Chaenocephalus aceratus</name>
    <name type="common">Blackfin icefish</name>
    <name type="synonym">Chaenichthys aceratus</name>
    <dbReference type="NCBI Taxonomy" id="36190"/>
    <lineage>
        <taxon>Eukaryota</taxon>
        <taxon>Metazoa</taxon>
        <taxon>Chordata</taxon>
        <taxon>Craniata</taxon>
        <taxon>Vertebrata</taxon>
        <taxon>Euteleostomi</taxon>
        <taxon>Actinopterygii</taxon>
        <taxon>Neopterygii</taxon>
        <taxon>Teleostei</taxon>
        <taxon>Neoteleostei</taxon>
        <taxon>Acanthomorphata</taxon>
        <taxon>Eupercaria</taxon>
        <taxon>Perciformes</taxon>
        <taxon>Notothenioidei</taxon>
        <taxon>Channichthyidae</taxon>
        <taxon>Chaenocephalus</taxon>
    </lineage>
</organism>
<keyword evidence="2" id="KW-1185">Reference proteome</keyword>
<proteinExistence type="predicted"/>
<feature type="non-terminal residue" evidence="1">
    <location>
        <position position="69"/>
    </location>
</feature>
<protein>
    <submittedName>
        <fullName evidence="1">Uncharacterized protein</fullName>
    </submittedName>
</protein>
<evidence type="ECO:0000313" key="1">
    <source>
        <dbReference type="EMBL" id="KAI4817911.1"/>
    </source>
</evidence>
<name>A0ACB9WWG9_CHAAC</name>
<sequence length="69" mass="7821">NLSGVIANWCELGENLPPHRRLYENKLERERENRGGGREENRGKMEKEEKMGDGSLPKEPKGDVSSQIA</sequence>
<evidence type="ECO:0000313" key="2">
    <source>
        <dbReference type="Proteomes" id="UP001057452"/>
    </source>
</evidence>
<comment type="caution">
    <text evidence="1">The sequence shown here is derived from an EMBL/GenBank/DDBJ whole genome shotgun (WGS) entry which is preliminary data.</text>
</comment>
<reference evidence="1" key="1">
    <citation type="submission" date="2022-05" db="EMBL/GenBank/DDBJ databases">
        <title>Chromosome-level genome of Chaenocephalus aceratus.</title>
        <authorList>
            <person name="Park H."/>
        </authorList>
    </citation>
    <scope>NUCLEOTIDE SEQUENCE</scope>
    <source>
        <strain evidence="1">KU_202001</strain>
    </source>
</reference>